<dbReference type="STRING" id="937775.Metlim_1298"/>
<dbReference type="Gene3D" id="1.25.10.10">
    <property type="entry name" value="Leucine-rich Repeat Variant"/>
    <property type="match status" value="7"/>
</dbReference>
<dbReference type="EMBL" id="CM001436">
    <property type="protein sequence ID" value="EHQ35407.1"/>
    <property type="molecule type" value="Genomic_DNA"/>
</dbReference>
<organism evidence="1 2">
    <name type="scientific">Methanoplanus limicola DSM 2279</name>
    <dbReference type="NCBI Taxonomy" id="937775"/>
    <lineage>
        <taxon>Archaea</taxon>
        <taxon>Methanobacteriati</taxon>
        <taxon>Methanobacteriota</taxon>
        <taxon>Stenosarchaea group</taxon>
        <taxon>Methanomicrobia</taxon>
        <taxon>Methanomicrobiales</taxon>
        <taxon>Methanomicrobiaceae</taxon>
        <taxon>Methanoplanus</taxon>
    </lineage>
</organism>
<dbReference type="InterPro" id="IPR004155">
    <property type="entry name" value="PBS_lyase_HEAT"/>
</dbReference>
<evidence type="ECO:0000313" key="2">
    <source>
        <dbReference type="Proteomes" id="UP000005741"/>
    </source>
</evidence>
<accession>H1Z1U0</accession>
<dbReference type="InParanoid" id="H1Z1U0"/>
<dbReference type="OrthoDB" id="142930at2157"/>
<dbReference type="InterPro" id="IPR011989">
    <property type="entry name" value="ARM-like"/>
</dbReference>
<protein>
    <submittedName>
        <fullName evidence="1">PBS lyase HEAT domain protein repeat-containing protein</fullName>
    </submittedName>
</protein>
<evidence type="ECO:0000313" key="1">
    <source>
        <dbReference type="EMBL" id="EHQ35407.1"/>
    </source>
</evidence>
<dbReference type="RefSeq" id="WP_004077160.1">
    <property type="nucleotide sequence ID" value="NZ_CM001436.1"/>
</dbReference>
<dbReference type="HOGENOM" id="CLU_273074_0_0_2"/>
<dbReference type="InterPro" id="IPR016024">
    <property type="entry name" value="ARM-type_fold"/>
</dbReference>
<sequence>MSDEITGLLELLDSGSRGDRKKAIKRLKEIGKKGAIPLLKALNSGNENIRSGAAEVLGSYSQDNIGTFVNLLITGQDNARDGAARTIAQISAEGGDIVGPLSAIINDRRARARQGVALALGYLTNPNVSHKNMLVSLLKDSDKSVREGSVKSLDNIGWDSQNPVEKSFYHLSAGNWEELGKMGRPALTALRFGAEDPDPHFRQKVAHTLARVSETGSVHLLCEMLKDKDPSVRQAAIESACDKRDPVLIPHIVRALDDPEFAVRVEASWSLEKVGWRPPDSYLKAKSLMVRGSYNDVTKMGRYALPCLIDLLGDENPIIKENTLKTLYSIGKPAYAAIGEAKRSENPAVRKGALDAVRYFKEEDQRAEENEALELLKKESEILDLNSVEYWEENLKKSGFSAINSERIAQALASDDPVIRIVAVESLKRYGKKSADALLKLLKDDKSSVRVVAIEALGDLQSDEAITVFFDMIEDENASVRRATAYALGKLRKKETIPILIRHFADPDEGVRDECSESVAKNGNNALPFLENMIFAPDENVRISSLKAISGISDPSGILPVTRSLNDPQLNVRNQAMAGLLRISNFMFNYLMNEVRRVSIQGTKMEKLGMLSVLSKIDDLRVISYVRGFIKDSDEEVRRNAGTILEIFRQREIKRELSKISEKSRETAGLIRRKLSVREIDRLLDQLLGADDEDALKILDRKLRQDEIDELIRGARSERQERTGELLGKKLSQDEIDELLHRSVYAVNKKTTELLGDRLSQDEIDELIKNASSEKDEKAAKDIKKQLTQNEIDDIIKKELELKKKISMEISRLVIGLKSEDKKRRKATSEKIISMGEPAVEPLLNTMSGADDELREIIAGILPEFGEPGISGLMRYLNYGSPEIKILAAEKLSETGSRVASNAVFDRIFVEKDTQVRVSLIYALYKLGHKKILDALTHALKDNNPEVNLAAVEILGKIDDERAIPLLISLFASKNGRIRGPAVTSLKSYGSKAGPGLLSALKSDENDLLKETAASAMKDLSIIPEDPTDKSYYLATLGEWKELERSGSAAFPAVKNIMENPYSGRRKEALEFIIAAGGPDFYPLLVCALSDVDDSVSGRAEEAVLRKGALLLPALKRAERERSDPDETERLSRVIKKIEFRQKFRSLFSEGDWHGIEEMGRPALKELIIILKGHNPDARRQAARIIGNIGGDDALRILSVESADDDPVVLETASKFMIRAGGRSLPYLRRAADNAQTGKRKQKINDLYEFISRRENIVDLIGSNNWAEVEKAGSYAVRYLVSYAGEEDAPDRTSAVKTIFSIGGDESVPALAGLVLSGDPEVSETAAGFLAESGPGVIPVLERYADGIKDNSRRDIIELLIERIKDSLDNPK</sequence>
<dbReference type="SMART" id="SM00567">
    <property type="entry name" value="EZ_HEAT"/>
    <property type="match status" value="11"/>
</dbReference>
<name>H1Z1U0_9EURY</name>
<dbReference type="GO" id="GO:0016491">
    <property type="term" value="F:oxidoreductase activity"/>
    <property type="evidence" value="ECO:0007669"/>
    <property type="project" value="TreeGrafter"/>
</dbReference>
<dbReference type="Pfam" id="PF13646">
    <property type="entry name" value="HEAT_2"/>
    <property type="match status" value="3"/>
</dbReference>
<dbReference type="SUPFAM" id="SSF48371">
    <property type="entry name" value="ARM repeat"/>
    <property type="match status" value="2"/>
</dbReference>
<gene>
    <name evidence="1" type="ORF">Metlim_1298</name>
</gene>
<reference evidence="1 2" key="1">
    <citation type="submission" date="2011-10" db="EMBL/GenBank/DDBJ databases">
        <title>The Improved High-Quality Draft genome of Methanoplanus limicola DSM 2279.</title>
        <authorList>
            <consortium name="US DOE Joint Genome Institute (JGI-PGF)"/>
            <person name="Lucas S."/>
            <person name="Copeland A."/>
            <person name="Lapidus A."/>
            <person name="Glavina del Rio T."/>
            <person name="Dalin E."/>
            <person name="Tice H."/>
            <person name="Bruce D."/>
            <person name="Goodwin L."/>
            <person name="Pitluck S."/>
            <person name="Peters L."/>
            <person name="Mikhailova N."/>
            <person name="Lu M."/>
            <person name="Kyrpides N."/>
            <person name="Mavromatis K."/>
            <person name="Ivanova N."/>
            <person name="Markowitz V."/>
            <person name="Cheng J.-F."/>
            <person name="Hugenholtz P."/>
            <person name="Woyke T."/>
            <person name="Wu D."/>
            <person name="Wirth R."/>
            <person name="Brambilla E.-M."/>
            <person name="Klenk H.-P."/>
            <person name="Eisen J.A."/>
        </authorList>
    </citation>
    <scope>NUCLEOTIDE SEQUENCE [LARGE SCALE GENOMIC DNA]</scope>
    <source>
        <strain evidence="1 2">DSM 2279</strain>
    </source>
</reference>
<dbReference type="Proteomes" id="UP000005741">
    <property type="component" value="Chromosome"/>
</dbReference>
<dbReference type="PANTHER" id="PTHR12697:SF5">
    <property type="entry name" value="DEOXYHYPUSINE HYDROXYLASE"/>
    <property type="match status" value="1"/>
</dbReference>
<keyword evidence="2" id="KW-1185">Reference proteome</keyword>
<keyword evidence="1" id="KW-0456">Lyase</keyword>
<dbReference type="PANTHER" id="PTHR12697">
    <property type="entry name" value="PBS LYASE HEAT-LIKE PROTEIN"/>
    <property type="match status" value="1"/>
</dbReference>
<proteinExistence type="predicted"/>
<dbReference type="GO" id="GO:0016829">
    <property type="term" value="F:lyase activity"/>
    <property type="evidence" value="ECO:0007669"/>
    <property type="project" value="UniProtKB-KW"/>
</dbReference>